<organism evidence="1">
    <name type="scientific">marine sediment metagenome</name>
    <dbReference type="NCBI Taxonomy" id="412755"/>
    <lineage>
        <taxon>unclassified sequences</taxon>
        <taxon>metagenomes</taxon>
        <taxon>ecological metagenomes</taxon>
    </lineage>
</organism>
<proteinExistence type="predicted"/>
<sequence>MNTTKEIRCLYCDALITKARGTAWGTFRNGVRADKWFCNERCKGNYHHRNEAPHIHAELERNIHFPCVVCGNLVKINAYGDRTGQRKAMYCGSACKQRAYRSRKREGGADKEVSNAQSWVCQTKDCGQRRFTEPMGDKCSYCGKSDWLAI</sequence>
<accession>A0A0F9PJK1</accession>
<dbReference type="AlphaFoldDB" id="A0A0F9PJK1"/>
<comment type="caution">
    <text evidence="1">The sequence shown here is derived from an EMBL/GenBank/DDBJ whole genome shotgun (WGS) entry which is preliminary data.</text>
</comment>
<protein>
    <submittedName>
        <fullName evidence="1">Uncharacterized protein</fullName>
    </submittedName>
</protein>
<reference evidence="1" key="1">
    <citation type="journal article" date="2015" name="Nature">
        <title>Complex archaea that bridge the gap between prokaryotes and eukaryotes.</title>
        <authorList>
            <person name="Spang A."/>
            <person name="Saw J.H."/>
            <person name="Jorgensen S.L."/>
            <person name="Zaremba-Niedzwiedzka K."/>
            <person name="Martijn J."/>
            <person name="Lind A.E."/>
            <person name="van Eijk R."/>
            <person name="Schleper C."/>
            <person name="Guy L."/>
            <person name="Ettema T.J."/>
        </authorList>
    </citation>
    <scope>NUCLEOTIDE SEQUENCE</scope>
</reference>
<name>A0A0F9PJK1_9ZZZZ</name>
<dbReference type="EMBL" id="LAZR01005288">
    <property type="protein sequence ID" value="KKN01196.1"/>
    <property type="molecule type" value="Genomic_DNA"/>
</dbReference>
<gene>
    <name evidence="1" type="ORF">LCGC14_1130100</name>
</gene>
<evidence type="ECO:0000313" key="1">
    <source>
        <dbReference type="EMBL" id="KKN01196.1"/>
    </source>
</evidence>